<name>A0A9P7KQZ9_9HYPO</name>
<feature type="compositionally biased region" description="Basic and acidic residues" evidence="1">
    <location>
        <begin position="871"/>
        <end position="890"/>
    </location>
</feature>
<reference evidence="2" key="1">
    <citation type="submission" date="2021-04" db="EMBL/GenBank/DDBJ databases">
        <title>Draft genome of Fusarium avenaceum strain F156N33, isolated from an atmospheric sample in Virginia.</title>
        <authorList>
            <person name="Yang S."/>
            <person name="Vinatzer B.A."/>
            <person name="Coleman J."/>
        </authorList>
    </citation>
    <scope>NUCLEOTIDE SEQUENCE</scope>
    <source>
        <strain evidence="2">F156N33</strain>
    </source>
</reference>
<protein>
    <submittedName>
        <fullName evidence="2">Uncharacterized protein</fullName>
    </submittedName>
</protein>
<evidence type="ECO:0000313" key="3">
    <source>
        <dbReference type="Proteomes" id="UP000782241"/>
    </source>
</evidence>
<feature type="region of interest" description="Disordered" evidence="1">
    <location>
        <begin position="71"/>
        <end position="103"/>
    </location>
</feature>
<feature type="compositionally biased region" description="Basic and acidic residues" evidence="1">
    <location>
        <begin position="358"/>
        <end position="376"/>
    </location>
</feature>
<feature type="compositionally biased region" description="Basic and acidic residues" evidence="1">
    <location>
        <begin position="674"/>
        <end position="694"/>
    </location>
</feature>
<feature type="region of interest" description="Disordered" evidence="1">
    <location>
        <begin position="655"/>
        <end position="694"/>
    </location>
</feature>
<organism evidence="2 3">
    <name type="scientific">Fusarium avenaceum</name>
    <dbReference type="NCBI Taxonomy" id="40199"/>
    <lineage>
        <taxon>Eukaryota</taxon>
        <taxon>Fungi</taxon>
        <taxon>Dikarya</taxon>
        <taxon>Ascomycota</taxon>
        <taxon>Pezizomycotina</taxon>
        <taxon>Sordariomycetes</taxon>
        <taxon>Hypocreomycetidae</taxon>
        <taxon>Hypocreales</taxon>
        <taxon>Nectriaceae</taxon>
        <taxon>Fusarium</taxon>
        <taxon>Fusarium tricinctum species complex</taxon>
    </lineage>
</organism>
<feature type="region of interest" description="Disordered" evidence="1">
    <location>
        <begin position="425"/>
        <end position="454"/>
    </location>
</feature>
<dbReference type="AlphaFoldDB" id="A0A9P7KQZ9"/>
<feature type="region of interest" description="Disordered" evidence="1">
    <location>
        <begin position="870"/>
        <end position="900"/>
    </location>
</feature>
<evidence type="ECO:0000256" key="1">
    <source>
        <dbReference type="SAM" id="MobiDB-lite"/>
    </source>
</evidence>
<feature type="region of interest" description="Disordered" evidence="1">
    <location>
        <begin position="332"/>
        <end position="396"/>
    </location>
</feature>
<dbReference type="EMBL" id="JAGPUO010000012">
    <property type="protein sequence ID" value="KAG5659338.1"/>
    <property type="molecule type" value="Genomic_DNA"/>
</dbReference>
<proteinExistence type="predicted"/>
<accession>A0A9P7KQZ9</accession>
<gene>
    <name evidence="2" type="ORF">KAF25_000540</name>
</gene>
<feature type="compositionally biased region" description="Basic and acidic residues" evidence="1">
    <location>
        <begin position="386"/>
        <end position="396"/>
    </location>
</feature>
<feature type="region of interest" description="Disordered" evidence="1">
    <location>
        <begin position="241"/>
        <end position="272"/>
    </location>
</feature>
<feature type="region of interest" description="Disordered" evidence="1">
    <location>
        <begin position="583"/>
        <end position="609"/>
    </location>
</feature>
<evidence type="ECO:0000313" key="2">
    <source>
        <dbReference type="EMBL" id="KAG5659338.1"/>
    </source>
</evidence>
<keyword evidence="3" id="KW-1185">Reference proteome</keyword>
<sequence>MPPFTLMDQLCCCKFSWRCDGEMKPATQKPDIQPIPLLNLCPEEEQQEPEEKNQHSLIGLSDIVWAIPVNDSSPGSGSVVHQLAEDDNSDSDQDQPQVTKKPSTAFDVVRNKLIRSISLNNNNDQPSLLSVGNSEEDVARRAELKRIMRQRIQDELESGELDNDIENKPKNTIRCISSVVELALPNSGPRDAIEFGVSNSSSRSAQSARLDTIQDKLHNTPDLQASKEITPKFERQSLAMSGVPDDEDSWKKDTIGPSSSATRLSPHEDVDFPHSQKSFQLYNGVARLDRILGPDSSFNSRQASSGDGQSALGVWLIAQGLRSRDNSTLFFDEEEETQAPSEAEVTEEKQPVPIGEKMSMESKPREVEEKKDKRPSGEPTTTRTSNEMDREPCFDSNAKNDQHDIYNCPGGLAWGPTVTALLNSFTDNTSSSDPSNSATSQGRPRQNIYKLDPKDLESMELSPFKWRSQASSQDHENLGEQSFQYFTGIFQSRSHSYGSIHNVQSLAQVSNDPASLAHSESASFVQREAELETIDRRFSEALGCRKPEKKVITRFKEEFSRSATQPVVHKSFRSRIHLTVPSHFRTKSEGSNYRPHKDKSGLYEAQNPPLVALKDSKLRETEPGMTLAVALTQGEKSPNSPPQQMRFPPRAIRKSGLSNRLAGPPRSWSRFPSHNREERNKNADSRDRVSPRDFAVKHVTSEGQIRWATDMIPSEEKQLARTLPRSFTIKFGELVKSKVNRMIPSKALRHRVSHPSITRHTTSISARMEYPEMGIRPSESGYTELQALGREISNMKGGIHVQTPERELSKPQSSRSLSDRVVALMHEAIGQRHVKQDEVVEPPECSVGPPTPSLLQESIAATDVFVTPKSHFSDDAAKPNDSTCNKRADSDNYLPVQASS</sequence>
<feature type="compositionally biased region" description="Low complexity" evidence="1">
    <location>
        <begin position="425"/>
        <end position="440"/>
    </location>
</feature>
<comment type="caution">
    <text evidence="2">The sequence shown here is derived from an EMBL/GenBank/DDBJ whole genome shotgun (WGS) entry which is preliminary data.</text>
</comment>
<dbReference type="Proteomes" id="UP000782241">
    <property type="component" value="Unassembled WGS sequence"/>
</dbReference>